<dbReference type="RefSeq" id="XP_031921093.1">
    <property type="nucleotide sequence ID" value="XM_032069221.1"/>
</dbReference>
<keyword evidence="1" id="KW-1133">Transmembrane helix</keyword>
<organism evidence="2 3">
    <name type="scientific">Aspergillus caelatus</name>
    <dbReference type="NCBI Taxonomy" id="61420"/>
    <lineage>
        <taxon>Eukaryota</taxon>
        <taxon>Fungi</taxon>
        <taxon>Dikarya</taxon>
        <taxon>Ascomycota</taxon>
        <taxon>Pezizomycotina</taxon>
        <taxon>Eurotiomycetes</taxon>
        <taxon>Eurotiomycetidae</taxon>
        <taxon>Eurotiales</taxon>
        <taxon>Aspergillaceae</taxon>
        <taxon>Aspergillus</taxon>
        <taxon>Aspergillus subgen. Circumdati</taxon>
    </lineage>
</organism>
<keyword evidence="1" id="KW-0472">Membrane</keyword>
<evidence type="ECO:0000313" key="2">
    <source>
        <dbReference type="EMBL" id="KAE8358012.1"/>
    </source>
</evidence>
<dbReference type="EMBL" id="ML737937">
    <property type="protein sequence ID" value="KAE8358012.1"/>
    <property type="molecule type" value="Genomic_DNA"/>
</dbReference>
<evidence type="ECO:0000313" key="3">
    <source>
        <dbReference type="Proteomes" id="UP000326268"/>
    </source>
</evidence>
<feature type="transmembrane region" description="Helical" evidence="1">
    <location>
        <begin position="23"/>
        <end position="42"/>
    </location>
</feature>
<dbReference type="GeneID" id="43653667"/>
<accession>A0A5N6ZK52</accession>
<proteinExistence type="predicted"/>
<keyword evidence="1" id="KW-0812">Transmembrane</keyword>
<protein>
    <submittedName>
        <fullName evidence="2">Uncharacterized protein</fullName>
    </submittedName>
</protein>
<gene>
    <name evidence="2" type="ORF">BDV27DRAFT_138355</name>
</gene>
<name>A0A5N6ZK52_9EURO</name>
<dbReference type="AlphaFoldDB" id="A0A5N6ZK52"/>
<dbReference type="Proteomes" id="UP000326268">
    <property type="component" value="Unassembled WGS sequence"/>
</dbReference>
<sequence length="72" mass="8494">MAGKVDDRVHPSRLSTGLLFSDFSVFSNAFFFFFQVITLLSYKQCVGREQEEHCGLWYGKTRRREQFSLKHL</sequence>
<keyword evidence="3" id="KW-1185">Reference proteome</keyword>
<evidence type="ECO:0000256" key="1">
    <source>
        <dbReference type="SAM" id="Phobius"/>
    </source>
</evidence>
<reference evidence="2 3" key="1">
    <citation type="submission" date="2019-04" db="EMBL/GenBank/DDBJ databases">
        <title>Friends and foes A comparative genomics studyof 23 Aspergillus species from section Flavi.</title>
        <authorList>
            <consortium name="DOE Joint Genome Institute"/>
            <person name="Kjaerbolling I."/>
            <person name="Vesth T."/>
            <person name="Frisvad J.C."/>
            <person name="Nybo J.L."/>
            <person name="Theobald S."/>
            <person name="Kildgaard S."/>
            <person name="Isbrandt T."/>
            <person name="Kuo A."/>
            <person name="Sato A."/>
            <person name="Lyhne E.K."/>
            <person name="Kogle M.E."/>
            <person name="Wiebenga A."/>
            <person name="Kun R.S."/>
            <person name="Lubbers R.J."/>
            <person name="Makela M.R."/>
            <person name="Barry K."/>
            <person name="Chovatia M."/>
            <person name="Clum A."/>
            <person name="Daum C."/>
            <person name="Haridas S."/>
            <person name="He G."/>
            <person name="LaButti K."/>
            <person name="Lipzen A."/>
            <person name="Mondo S."/>
            <person name="Riley R."/>
            <person name="Salamov A."/>
            <person name="Simmons B.A."/>
            <person name="Magnuson J.K."/>
            <person name="Henrissat B."/>
            <person name="Mortensen U.H."/>
            <person name="Larsen T.O."/>
            <person name="Devries R.P."/>
            <person name="Grigoriev I.V."/>
            <person name="Machida M."/>
            <person name="Baker S.E."/>
            <person name="Andersen M.R."/>
        </authorList>
    </citation>
    <scope>NUCLEOTIDE SEQUENCE [LARGE SCALE GENOMIC DNA]</scope>
    <source>
        <strain evidence="2 3">CBS 763.97</strain>
    </source>
</reference>